<comment type="caution">
    <text evidence="1">The sequence shown here is derived from an EMBL/GenBank/DDBJ whole genome shotgun (WGS) entry which is preliminary data.</text>
</comment>
<evidence type="ECO:0000313" key="2">
    <source>
        <dbReference type="Proteomes" id="UP001519460"/>
    </source>
</evidence>
<dbReference type="Proteomes" id="UP001519460">
    <property type="component" value="Unassembled WGS sequence"/>
</dbReference>
<evidence type="ECO:0000313" key="1">
    <source>
        <dbReference type="EMBL" id="KAK7500552.1"/>
    </source>
</evidence>
<protein>
    <submittedName>
        <fullName evidence="1">Uncharacterized protein</fullName>
    </submittedName>
</protein>
<accession>A0ABD0LLU9</accession>
<dbReference type="EMBL" id="JACVVK020000036">
    <property type="protein sequence ID" value="KAK7500552.1"/>
    <property type="molecule type" value="Genomic_DNA"/>
</dbReference>
<dbReference type="AlphaFoldDB" id="A0ABD0LLU9"/>
<reference evidence="1 2" key="1">
    <citation type="journal article" date="2023" name="Sci. Data">
        <title>Genome assembly of the Korean intertidal mud-creeper Batillaria attramentaria.</title>
        <authorList>
            <person name="Patra A.K."/>
            <person name="Ho P.T."/>
            <person name="Jun S."/>
            <person name="Lee S.J."/>
            <person name="Kim Y."/>
            <person name="Won Y.J."/>
        </authorList>
    </citation>
    <scope>NUCLEOTIDE SEQUENCE [LARGE SCALE GENOMIC DNA]</scope>
    <source>
        <strain evidence="1">Wonlab-2016</strain>
    </source>
</reference>
<keyword evidence="2" id="KW-1185">Reference proteome</keyword>
<name>A0ABD0LLU9_9CAEN</name>
<sequence length="73" mass="8772">MLGLRKHPFFKVLPKQHAQKTKVCTLTSAYRLWAFASVGLRDVFFIKSPAMLRGRLLVLSRSRRLMKKRRWWR</sequence>
<organism evidence="1 2">
    <name type="scientific">Batillaria attramentaria</name>
    <dbReference type="NCBI Taxonomy" id="370345"/>
    <lineage>
        <taxon>Eukaryota</taxon>
        <taxon>Metazoa</taxon>
        <taxon>Spiralia</taxon>
        <taxon>Lophotrochozoa</taxon>
        <taxon>Mollusca</taxon>
        <taxon>Gastropoda</taxon>
        <taxon>Caenogastropoda</taxon>
        <taxon>Sorbeoconcha</taxon>
        <taxon>Cerithioidea</taxon>
        <taxon>Batillariidae</taxon>
        <taxon>Batillaria</taxon>
    </lineage>
</organism>
<proteinExistence type="predicted"/>
<gene>
    <name evidence="1" type="ORF">BaRGS_00008127</name>
</gene>